<name>A0A257LSV2_UNCW3</name>
<dbReference type="Gene3D" id="3.20.20.80">
    <property type="entry name" value="Glycosidases"/>
    <property type="match status" value="1"/>
</dbReference>
<dbReference type="EMBL" id="NMUJ01000056">
    <property type="protein sequence ID" value="OYV02733.1"/>
    <property type="molecule type" value="Genomic_DNA"/>
</dbReference>
<accession>A0A257LSV2</accession>
<evidence type="ECO:0000313" key="1">
    <source>
        <dbReference type="EMBL" id="OYV02733.1"/>
    </source>
</evidence>
<proteinExistence type="predicted"/>
<comment type="caution">
    <text evidence="1">The sequence shown here is derived from an EMBL/GenBank/DDBJ whole genome shotgun (WGS) entry which is preliminary data.</text>
</comment>
<organism evidence="1 2">
    <name type="scientific">candidate division WOR-3 bacterium 4484_18</name>
    <dbReference type="NCBI Taxonomy" id="2020626"/>
    <lineage>
        <taxon>Bacteria</taxon>
        <taxon>Bacteria division WOR-3</taxon>
    </lineage>
</organism>
<evidence type="ECO:0008006" key="3">
    <source>
        <dbReference type="Google" id="ProtNLM"/>
    </source>
</evidence>
<protein>
    <recommendedName>
        <fullName evidence="3">DUF4015 domain-containing protein</fullName>
    </recommendedName>
</protein>
<dbReference type="Proteomes" id="UP000216312">
    <property type="component" value="Unassembled WGS sequence"/>
</dbReference>
<dbReference type="SUPFAM" id="SSF51445">
    <property type="entry name" value="(Trans)glycosidases"/>
    <property type="match status" value="1"/>
</dbReference>
<evidence type="ECO:0000313" key="2">
    <source>
        <dbReference type="Proteomes" id="UP000216312"/>
    </source>
</evidence>
<reference evidence="2" key="1">
    <citation type="submission" date="2017-07" db="EMBL/GenBank/DDBJ databases">
        <title>Novel pathways for hydrocarbon cycling and metabolic interdependencies in hydrothermal sediment communities.</title>
        <authorList>
            <person name="Dombrowski N."/>
            <person name="Seitz K."/>
            <person name="Teske A."/>
            <person name="Baker B."/>
        </authorList>
    </citation>
    <scope>NUCLEOTIDE SEQUENCE [LARGE SCALE GENOMIC DNA]</scope>
</reference>
<dbReference type="InterPro" id="IPR017853">
    <property type="entry name" value="GH"/>
</dbReference>
<feature type="non-terminal residue" evidence="1">
    <location>
        <position position="316"/>
    </location>
</feature>
<gene>
    <name evidence="1" type="ORF">CGW93_04010</name>
</gene>
<sequence>MKTGVSYFGNRNPKWVKHDMRDIVEHNCNFVLHTFSEFDRLFYKDTMKAIVDISHEMGLEVYVDPWGVGNVFGGEPFSKIVNEHEICQVDNKLNPLPAACVNNPRFVDFMYRWIEDVKYIGGDVLFWDEPHFYNPDSGWACRCKYCQEGFKRAFGYDMPETLNPDILEFKELSIVRFVKQLAEYGKRLGMRSAVCMLPQESDKSNVNDWEKIAAIDSIDIIGTDPYEYHRTDFIDRIRGYADKVYNIAGKFNKDGQLWVQCFSIKEGEEWKVKKAVETIYETGIRNIGAWSYEGTSYMSYVRSDNPRKVWETLKEA</sequence>
<dbReference type="AlphaFoldDB" id="A0A257LSV2"/>